<dbReference type="Gene3D" id="1.20.5.170">
    <property type="match status" value="1"/>
</dbReference>
<dbReference type="GO" id="GO:0000978">
    <property type="term" value="F:RNA polymerase II cis-regulatory region sequence-specific DNA binding"/>
    <property type="evidence" value="ECO:0007669"/>
    <property type="project" value="TreeGrafter"/>
</dbReference>
<dbReference type="GO" id="GO:0005667">
    <property type="term" value="C:transcription regulator complex"/>
    <property type="evidence" value="ECO:0007669"/>
    <property type="project" value="TreeGrafter"/>
</dbReference>
<dbReference type="PANTHER" id="PTHR45879">
    <property type="entry name" value="CYCLIC AMP RESPONSE ELEMENT-BINDING PROTEIN B"/>
    <property type="match status" value="1"/>
</dbReference>
<feature type="domain" description="BZIP" evidence="8">
    <location>
        <begin position="328"/>
        <end position="379"/>
    </location>
</feature>
<dbReference type="GO" id="GO:0005634">
    <property type="term" value="C:nucleus"/>
    <property type="evidence" value="ECO:0007669"/>
    <property type="project" value="UniProtKB-SubCell"/>
</dbReference>
<keyword evidence="5" id="KW-0539">Nucleus</keyword>
<dbReference type="InterPro" id="IPR004827">
    <property type="entry name" value="bZIP"/>
</dbReference>
<dbReference type="InterPro" id="IPR001630">
    <property type="entry name" value="Leuzip_CREB"/>
</dbReference>
<dbReference type="PROSITE" id="PS50953">
    <property type="entry name" value="KID"/>
    <property type="match status" value="1"/>
</dbReference>
<keyword evidence="3" id="KW-0238">DNA-binding</keyword>
<protein>
    <submittedName>
        <fullName evidence="10">Cyclic AMP-responsive element-binding protein 1</fullName>
    </submittedName>
</protein>
<dbReference type="CDD" id="cd14690">
    <property type="entry name" value="bZIP_CREB1"/>
    <property type="match status" value="1"/>
</dbReference>
<feature type="region of interest" description="Disordered" evidence="7">
    <location>
        <begin position="195"/>
        <end position="303"/>
    </location>
</feature>
<dbReference type="PRINTS" id="PR00041">
    <property type="entry name" value="LEUZIPPRCREB"/>
</dbReference>
<evidence type="ECO:0000256" key="1">
    <source>
        <dbReference type="ARBA" id="ARBA00004123"/>
    </source>
</evidence>
<comment type="subcellular location">
    <subcellularLocation>
        <location evidence="1">Nucleus</location>
    </subcellularLocation>
</comment>
<evidence type="ECO:0000259" key="9">
    <source>
        <dbReference type="PROSITE" id="PS50953"/>
    </source>
</evidence>
<dbReference type="AlphaFoldDB" id="A0A6G1S3Z4"/>
<feature type="compositionally biased region" description="Basic residues" evidence="7">
    <location>
        <begin position="271"/>
        <end position="288"/>
    </location>
</feature>
<dbReference type="InterPro" id="IPR046347">
    <property type="entry name" value="bZIP_sf"/>
</dbReference>
<dbReference type="Pfam" id="PF00170">
    <property type="entry name" value="bZIP_1"/>
    <property type="match status" value="1"/>
</dbReference>
<dbReference type="SUPFAM" id="SSF57959">
    <property type="entry name" value="Leucine zipper domain"/>
    <property type="match status" value="1"/>
</dbReference>
<dbReference type="PROSITE" id="PS00036">
    <property type="entry name" value="BZIP_BASIC"/>
    <property type="match status" value="1"/>
</dbReference>
<evidence type="ECO:0000313" key="10">
    <source>
        <dbReference type="EMBL" id="MDE44941.1"/>
    </source>
</evidence>
<dbReference type="PANTHER" id="PTHR45879:SF3">
    <property type="entry name" value="CYCLIC AMP RESPONSE ELEMENT-BINDING PROTEIN B"/>
    <property type="match status" value="1"/>
</dbReference>
<feature type="compositionally biased region" description="Polar residues" evidence="7">
    <location>
        <begin position="96"/>
        <end position="110"/>
    </location>
</feature>
<evidence type="ECO:0000256" key="6">
    <source>
        <dbReference type="SAM" id="Coils"/>
    </source>
</evidence>
<dbReference type="PROSITE" id="PS50217">
    <property type="entry name" value="BZIP"/>
    <property type="match status" value="1"/>
</dbReference>
<feature type="compositionally biased region" description="Low complexity" evidence="7">
    <location>
        <begin position="256"/>
        <end position="270"/>
    </location>
</feature>
<name>A0A6G1S3Z4_9ACAR</name>
<organism evidence="10">
    <name type="scientific">Aceria tosichella</name>
    <name type="common">wheat curl mite</name>
    <dbReference type="NCBI Taxonomy" id="561515"/>
    <lineage>
        <taxon>Eukaryota</taxon>
        <taxon>Metazoa</taxon>
        <taxon>Ecdysozoa</taxon>
        <taxon>Arthropoda</taxon>
        <taxon>Chelicerata</taxon>
        <taxon>Arachnida</taxon>
        <taxon>Acari</taxon>
        <taxon>Acariformes</taxon>
        <taxon>Trombidiformes</taxon>
        <taxon>Prostigmata</taxon>
        <taxon>Eupodina</taxon>
        <taxon>Eriophyoidea</taxon>
        <taxon>Eriophyidae</taxon>
        <taxon>Eriophyinae</taxon>
        <taxon>Aceriini</taxon>
        <taxon>Aceria</taxon>
    </lineage>
</organism>
<feature type="compositionally biased region" description="Pro residues" evidence="7">
    <location>
        <begin position="209"/>
        <end position="226"/>
    </location>
</feature>
<dbReference type="FunFam" id="1.20.5.170:FF:000003">
    <property type="entry name" value="cAMP-responsive element modulator isoform X2"/>
    <property type="match status" value="1"/>
</dbReference>
<evidence type="ECO:0000256" key="5">
    <source>
        <dbReference type="ARBA" id="ARBA00023242"/>
    </source>
</evidence>
<accession>A0A6G1S3Z4</accession>
<feature type="coiled-coil region" evidence="6">
    <location>
        <begin position="346"/>
        <end position="380"/>
    </location>
</feature>
<dbReference type="Pfam" id="PF02173">
    <property type="entry name" value="pKID"/>
    <property type="match status" value="1"/>
</dbReference>
<dbReference type="GO" id="GO:0000981">
    <property type="term" value="F:DNA-binding transcription factor activity, RNA polymerase II-specific"/>
    <property type="evidence" value="ECO:0007669"/>
    <property type="project" value="TreeGrafter"/>
</dbReference>
<feature type="compositionally biased region" description="Polar residues" evidence="7">
    <location>
        <begin position="230"/>
        <end position="249"/>
    </location>
</feature>
<feature type="domain" description="KID" evidence="9">
    <location>
        <begin position="157"/>
        <end position="216"/>
    </location>
</feature>
<dbReference type="SMART" id="SM00338">
    <property type="entry name" value="BRLZ"/>
    <property type="match status" value="1"/>
</dbReference>
<evidence type="ECO:0000256" key="4">
    <source>
        <dbReference type="ARBA" id="ARBA00023163"/>
    </source>
</evidence>
<evidence type="ECO:0000256" key="2">
    <source>
        <dbReference type="ARBA" id="ARBA00023015"/>
    </source>
</evidence>
<gene>
    <name evidence="10" type="primary">Creb1</name>
    <name evidence="10" type="ORF">g.12013</name>
</gene>
<keyword evidence="6" id="KW-0175">Coiled coil</keyword>
<evidence type="ECO:0000256" key="7">
    <source>
        <dbReference type="SAM" id="MobiDB-lite"/>
    </source>
</evidence>
<keyword evidence="4" id="KW-0804">Transcription</keyword>
<feature type="compositionally biased region" description="Polar residues" evidence="7">
    <location>
        <begin position="61"/>
        <end position="76"/>
    </location>
</feature>
<dbReference type="InterPro" id="IPR003102">
    <property type="entry name" value="CREB1-like_pKID"/>
</dbReference>
<proteinExistence type="predicted"/>
<keyword evidence="2" id="KW-0805">Transcription regulation</keyword>
<evidence type="ECO:0000259" key="8">
    <source>
        <dbReference type="PROSITE" id="PS50217"/>
    </source>
</evidence>
<dbReference type="EMBL" id="GGYP01000170">
    <property type="protein sequence ID" value="MDE44941.1"/>
    <property type="molecule type" value="Transcribed_RNA"/>
</dbReference>
<sequence length="387" mass="43591">MQLMTTEPHKSRHQILGAQSFYLSDNTLRQNINYTSAEYLESPLLHQGPVQANYSTFVPPSPASEITNQNTATSPVISPKIIKAESIPSETDFDSRSTTSHTSASYQQDSPIASDVVGPVHALTHRNNINREFDNNTIPNNSISVSNNLNMNIQPTGFTKNHLLNNSSLQASDELSIKKRREDLSRRPSYRKIFNDLTGLSGPMESTPVPNPHIIPNPGPLAPPAAPHRQSPQQDPSIARQSPVSVDLQTSHHHIQTPNHHQQQQQQQQQPHHHHQQPPPPIHHHHHQQPPPPIHHPQASQLHQVHQMLNTATSPPITGKVVVGEEVNKKRELRLQKNREAAKECRRKKKEYIKCLENRVAVLENQNKALIDELKTLKDLYCKTTND</sequence>
<evidence type="ECO:0000256" key="3">
    <source>
        <dbReference type="ARBA" id="ARBA00023125"/>
    </source>
</evidence>
<feature type="region of interest" description="Disordered" evidence="7">
    <location>
        <begin position="61"/>
        <end position="110"/>
    </location>
</feature>
<reference evidence="10" key="1">
    <citation type="submission" date="2018-10" db="EMBL/GenBank/DDBJ databases">
        <title>Transcriptome assembly of Aceria tosichella (Wheat curl mite) Type 2.</title>
        <authorList>
            <person name="Scully E.D."/>
            <person name="Geib S.M."/>
            <person name="Palmer N.A."/>
            <person name="Gupta A.K."/>
            <person name="Sarath G."/>
            <person name="Tatineni S."/>
        </authorList>
    </citation>
    <scope>NUCLEOTIDE SEQUENCE</scope>
    <source>
        <strain evidence="10">LincolnNE</strain>
    </source>
</reference>